<evidence type="ECO:0000313" key="3">
    <source>
        <dbReference type="Proteomes" id="UP000594042"/>
    </source>
</evidence>
<dbReference type="GO" id="GO:0016746">
    <property type="term" value="F:acyltransferase activity"/>
    <property type="evidence" value="ECO:0007669"/>
    <property type="project" value="InterPro"/>
</dbReference>
<evidence type="ECO:0000313" key="2">
    <source>
        <dbReference type="EMBL" id="BCI64389.1"/>
    </source>
</evidence>
<dbReference type="EMBL" id="AP023322">
    <property type="protein sequence ID" value="BCI64389.1"/>
    <property type="molecule type" value="Genomic_DNA"/>
</dbReference>
<protein>
    <recommendedName>
        <fullName evidence="1">Phospholipid/glycerol acyltransferase domain-containing protein</fullName>
    </recommendedName>
</protein>
<proteinExistence type="predicted"/>
<evidence type="ECO:0000259" key="1">
    <source>
        <dbReference type="SMART" id="SM00563"/>
    </source>
</evidence>
<dbReference type="SMART" id="SM00563">
    <property type="entry name" value="PlsC"/>
    <property type="match status" value="1"/>
</dbReference>
<organism evidence="2 3">
    <name type="scientific">Coprobacter secundus subsp. similis</name>
    <dbReference type="NCBI Taxonomy" id="2751153"/>
    <lineage>
        <taxon>Bacteria</taxon>
        <taxon>Pseudomonadati</taxon>
        <taxon>Bacteroidota</taxon>
        <taxon>Bacteroidia</taxon>
        <taxon>Bacteroidales</taxon>
        <taxon>Barnesiellaceae</taxon>
        <taxon>Coprobacter</taxon>
    </lineage>
</organism>
<accession>A0A7G1HXG3</accession>
<reference evidence="3" key="1">
    <citation type="submission" date="2020-07" db="EMBL/GenBank/DDBJ databases">
        <title>Complete genome sequencing of Coprobacter sp. strain 2CBH44.</title>
        <authorList>
            <person name="Sakamoto M."/>
            <person name="Murakami T."/>
            <person name="Mori H."/>
        </authorList>
    </citation>
    <scope>NUCLEOTIDE SEQUENCE [LARGE SCALE GENOMIC DNA]</scope>
    <source>
        <strain evidence="3">2CBH44</strain>
    </source>
</reference>
<name>A0A7G1HXG3_9BACT</name>
<dbReference type="RefSeq" id="WP_021931864.1">
    <property type="nucleotide sequence ID" value="NZ_AP023322.1"/>
</dbReference>
<dbReference type="CDD" id="cd07986">
    <property type="entry name" value="LPLAT_ACT14924-like"/>
    <property type="match status" value="1"/>
</dbReference>
<dbReference type="Proteomes" id="UP000594042">
    <property type="component" value="Chromosome"/>
</dbReference>
<feature type="domain" description="Phospholipid/glycerol acyltransferase" evidence="1">
    <location>
        <begin position="95"/>
        <end position="217"/>
    </location>
</feature>
<sequence length="286" mass="33052">MAIEDKKYTENKKRKKYVLTFEDLQYIIPAFRSKSGALLLKILYSLAGINKINDLYSHSCDKNGAEFVNSILKELSITYNIHHKEVLDQLPQGGFVTVSNHPYGALDGLILIHLLGSHRPDYKVMVNWILTYIEALADNFIAVEPTSNETRRQISMVGIRESLSHIRNGHPIGFFPAGAVSKINSRLRIEDREWQPTVIRLIQQFKVPVIPIYFQGHNSLFYNLLGIIDWRIRTLRLPLEIFNKRNVTFDISIGEPISVEQQQKFKDLDQFGKFLKKETLKLKKNK</sequence>
<dbReference type="AlphaFoldDB" id="A0A7G1HXG3"/>
<dbReference type="Pfam" id="PF19576">
    <property type="entry name" value="Acyltransf_2"/>
    <property type="match status" value="1"/>
</dbReference>
<dbReference type="InterPro" id="IPR045746">
    <property type="entry name" value="ACT14924-like_Acyltransf_dom"/>
</dbReference>
<keyword evidence="3" id="KW-1185">Reference proteome</keyword>
<dbReference type="KEGG" id="copr:Cop2CBH44_27420"/>
<gene>
    <name evidence="2" type="ORF">Cop2CBH44_27420</name>
</gene>
<dbReference type="InterPro" id="IPR002123">
    <property type="entry name" value="Plipid/glycerol_acylTrfase"/>
</dbReference>